<reference evidence="2 3" key="1">
    <citation type="journal article" date="2019" name="bioRxiv">
        <title>Bacteria contribute to plant secondary compound degradation in a generalist herbivore system.</title>
        <authorList>
            <person name="Francoeur C.B."/>
            <person name="Khadempour L."/>
            <person name="Moreira-Soto R.D."/>
            <person name="Gotting K."/>
            <person name="Book A.J."/>
            <person name="Pinto-Tomas A.A."/>
            <person name="Keefover-Ring K."/>
            <person name="Currie C.R."/>
        </authorList>
    </citation>
    <scope>NUCLEOTIDE SEQUENCE [LARGE SCALE GENOMIC DNA]</scope>
    <source>
        <strain evidence="2">Acro-835</strain>
    </source>
</reference>
<accession>A0ABX0R5Y1</accession>
<evidence type="ECO:0000313" key="3">
    <source>
        <dbReference type="Proteomes" id="UP001515683"/>
    </source>
</evidence>
<dbReference type="RefSeq" id="WP_167012705.1">
    <property type="nucleotide sequence ID" value="NZ_VWXF01000001.1"/>
</dbReference>
<name>A0ABX0R5Y1_9GAMM</name>
<feature type="region of interest" description="Disordered" evidence="1">
    <location>
        <begin position="145"/>
        <end position="164"/>
    </location>
</feature>
<organism evidence="2 3">
    <name type="scientific">Candidatus Pantoea multigeneris</name>
    <dbReference type="NCBI Taxonomy" id="2608357"/>
    <lineage>
        <taxon>Bacteria</taxon>
        <taxon>Pseudomonadati</taxon>
        <taxon>Pseudomonadota</taxon>
        <taxon>Gammaproteobacteria</taxon>
        <taxon>Enterobacterales</taxon>
        <taxon>Erwiniaceae</taxon>
        <taxon>Pantoea</taxon>
    </lineage>
</organism>
<proteinExistence type="predicted"/>
<dbReference type="Proteomes" id="UP001515683">
    <property type="component" value="Unassembled WGS sequence"/>
</dbReference>
<protein>
    <submittedName>
        <fullName evidence="2">Uncharacterized protein</fullName>
    </submittedName>
</protein>
<sequence length="680" mass="75231">MPSLTSAWSFTNTGGIFQGEHPLHLRLHQGDIGNEKTMTAWPFPGAEAKRGRGRVKPIKTVTIKAQAPRPASTRRNPLLRRAPSQSTIRLNNNSAARNAPVVPAVAHSNSAGGNTDSAKESMTVSASYNSYVGKRNKLAEINRAESEGKNNLRNDPPPAVTKSGSSIAKSLLVNAFSTPENTTSTAVSPLNISLSGTAPRKTAVSLACFDFIDTTEARSHLQQQIIEQSNNYFCVKPGNQGLFKSFFTSGLKITSHSDIAAMCMLPCRHNLPRDKESFEFIGYSQKENMTLATSRSRDNKKKPDIYSVVTLSLLLPDEAKNRTLPKSLILPANSFKIINFPDLSGEYHHFLAFHANQHDSDNGFNTGIYPVSVQDGVFILKHPQSGLEFSSSSLEKLVSGLIKQTGFSYAFDSASQKSKNALSIREIVPTYAQSLFISNNETISESITRNKINPELSFISSYPTDENNGASALIKGSFTLINDTLCYVDFKGAKGEMVLNIEVGDPGKIKIHITNQQEADLFNHLGMSLATSYRKEELIELMDAKGITYLPNDDSPYVSLPAKSDDFYIDEIYQSDSGENKHIHSVGNGASVSSPKYTNCFSIRDKSLYLYDQNGRFRTVKFNTTLPGEMFMMDDNTRADESFVIKRFNFTPGHSYRRDELMNIMKEMSLVHHPEMILPH</sequence>
<evidence type="ECO:0000256" key="1">
    <source>
        <dbReference type="SAM" id="MobiDB-lite"/>
    </source>
</evidence>
<evidence type="ECO:0000313" key="2">
    <source>
        <dbReference type="EMBL" id="NIF20813.1"/>
    </source>
</evidence>
<keyword evidence="3" id="KW-1185">Reference proteome</keyword>
<gene>
    <name evidence="2" type="ORF">F3J40_04195</name>
</gene>
<comment type="caution">
    <text evidence="2">The sequence shown here is derived from an EMBL/GenBank/DDBJ whole genome shotgun (WGS) entry which is preliminary data.</text>
</comment>
<dbReference type="EMBL" id="VWXF01000001">
    <property type="protein sequence ID" value="NIF20813.1"/>
    <property type="molecule type" value="Genomic_DNA"/>
</dbReference>